<reference evidence="2" key="1">
    <citation type="submission" date="2020-05" db="EMBL/GenBank/DDBJ databases">
        <title>WGS assembly of Panicum virgatum.</title>
        <authorList>
            <person name="Lovell J.T."/>
            <person name="Jenkins J."/>
            <person name="Shu S."/>
            <person name="Juenger T.E."/>
            <person name="Schmutz J."/>
        </authorList>
    </citation>
    <scope>NUCLEOTIDE SEQUENCE</scope>
    <source>
        <strain evidence="2">AP13</strain>
    </source>
</reference>
<evidence type="ECO:0000313" key="2">
    <source>
        <dbReference type="EMBL" id="KAG2536020.1"/>
    </source>
</evidence>
<dbReference type="Proteomes" id="UP000823388">
    <property type="component" value="Chromosome 9N"/>
</dbReference>
<organism evidence="2 3">
    <name type="scientific">Panicum virgatum</name>
    <name type="common">Blackwell switchgrass</name>
    <dbReference type="NCBI Taxonomy" id="38727"/>
    <lineage>
        <taxon>Eukaryota</taxon>
        <taxon>Viridiplantae</taxon>
        <taxon>Streptophyta</taxon>
        <taxon>Embryophyta</taxon>
        <taxon>Tracheophyta</taxon>
        <taxon>Spermatophyta</taxon>
        <taxon>Magnoliopsida</taxon>
        <taxon>Liliopsida</taxon>
        <taxon>Poales</taxon>
        <taxon>Poaceae</taxon>
        <taxon>PACMAD clade</taxon>
        <taxon>Panicoideae</taxon>
        <taxon>Panicodae</taxon>
        <taxon>Paniceae</taxon>
        <taxon>Panicinae</taxon>
        <taxon>Panicum</taxon>
        <taxon>Panicum sect. Hiantes</taxon>
    </lineage>
</organism>
<name>A0A8T0MFB3_PANVG</name>
<accession>A0A8T0MFB3</accession>
<feature type="region of interest" description="Disordered" evidence="1">
    <location>
        <begin position="1"/>
        <end position="111"/>
    </location>
</feature>
<dbReference type="EMBL" id="CM029054">
    <property type="protein sequence ID" value="KAG2536020.1"/>
    <property type="molecule type" value="Genomic_DNA"/>
</dbReference>
<dbReference type="AlphaFoldDB" id="A0A8T0MFB3"/>
<sequence>MRVSGIAAGHPRLMRPYPQLSSPALSPSELPFSPSPSPPSSSSSRAMAQPAPRPSPSHLAPIPRARASSALSSTFAVLPQVRPSPTLTGIDPAPAGRHWKPSRGASLPPPIRRPWLPGEHLHPSSSLLAMAPPCCAVPSSELW</sequence>
<gene>
    <name evidence="2" type="ORF">PVAP13_9NG154373</name>
</gene>
<evidence type="ECO:0000313" key="3">
    <source>
        <dbReference type="Proteomes" id="UP000823388"/>
    </source>
</evidence>
<proteinExistence type="predicted"/>
<comment type="caution">
    <text evidence="2">The sequence shown here is derived from an EMBL/GenBank/DDBJ whole genome shotgun (WGS) entry which is preliminary data.</text>
</comment>
<keyword evidence="3" id="KW-1185">Reference proteome</keyword>
<evidence type="ECO:0000256" key="1">
    <source>
        <dbReference type="SAM" id="MobiDB-lite"/>
    </source>
</evidence>
<feature type="compositionally biased region" description="Low complexity" evidence="1">
    <location>
        <begin position="16"/>
        <end position="32"/>
    </location>
</feature>
<feature type="compositionally biased region" description="Low complexity" evidence="1">
    <location>
        <begin position="40"/>
        <end position="50"/>
    </location>
</feature>
<protein>
    <submittedName>
        <fullName evidence="2">Uncharacterized protein</fullName>
    </submittedName>
</protein>